<organism evidence="3 4">
    <name type="scientific">Lentihominibacter faecis</name>
    <dbReference type="NCBI Taxonomy" id="2764712"/>
    <lineage>
        <taxon>Bacteria</taxon>
        <taxon>Bacillati</taxon>
        <taxon>Bacillota</taxon>
        <taxon>Clostridia</taxon>
        <taxon>Peptostreptococcales</taxon>
        <taxon>Anaerovoracaceae</taxon>
        <taxon>Lentihominibacter</taxon>
    </lineage>
</organism>
<dbReference type="Pfam" id="PF00196">
    <property type="entry name" value="GerE"/>
    <property type="match status" value="1"/>
</dbReference>
<keyword evidence="1" id="KW-1133">Transmembrane helix</keyword>
<dbReference type="EMBL" id="JACRWC010000048">
    <property type="protein sequence ID" value="MBC5999082.1"/>
    <property type="molecule type" value="Genomic_DNA"/>
</dbReference>
<dbReference type="RefSeq" id="WP_249286559.1">
    <property type="nucleotide sequence ID" value="NZ_JACRWC010000048.1"/>
</dbReference>
<feature type="transmembrane region" description="Helical" evidence="1">
    <location>
        <begin position="293"/>
        <end position="316"/>
    </location>
</feature>
<feature type="transmembrane region" description="Helical" evidence="1">
    <location>
        <begin position="355"/>
        <end position="376"/>
    </location>
</feature>
<feature type="transmembrane region" description="Helical" evidence="1">
    <location>
        <begin position="328"/>
        <end position="349"/>
    </location>
</feature>
<evidence type="ECO:0000256" key="1">
    <source>
        <dbReference type="SAM" id="Phobius"/>
    </source>
</evidence>
<dbReference type="InterPro" id="IPR000792">
    <property type="entry name" value="Tscrpt_reg_LuxR_C"/>
</dbReference>
<dbReference type="Proteomes" id="UP000644115">
    <property type="component" value="Unassembled WGS sequence"/>
</dbReference>
<dbReference type="Gene3D" id="1.20.1250.20">
    <property type="entry name" value="MFS general substrate transporter like domains"/>
    <property type="match status" value="1"/>
</dbReference>
<accession>A0A923NCB7</accession>
<keyword evidence="1" id="KW-0472">Membrane</keyword>
<evidence type="ECO:0000259" key="2">
    <source>
        <dbReference type="SMART" id="SM00421"/>
    </source>
</evidence>
<name>A0A923NCB7_9FIRM</name>
<dbReference type="GO" id="GO:0003677">
    <property type="term" value="F:DNA binding"/>
    <property type="evidence" value="ECO:0007669"/>
    <property type="project" value="InterPro"/>
</dbReference>
<keyword evidence="1" id="KW-0812">Transmembrane</keyword>
<feature type="transmembrane region" description="Helical" evidence="1">
    <location>
        <begin position="98"/>
        <end position="121"/>
    </location>
</feature>
<comment type="caution">
    <text evidence="3">The sequence shown here is derived from an EMBL/GenBank/DDBJ whole genome shotgun (WGS) entry which is preliminary data.</text>
</comment>
<feature type="transmembrane region" description="Helical" evidence="1">
    <location>
        <begin position="269"/>
        <end position="287"/>
    </location>
</feature>
<feature type="domain" description="HTH luxR-type" evidence="2">
    <location>
        <begin position="407"/>
        <end position="465"/>
    </location>
</feature>
<feature type="transmembrane region" description="Helical" evidence="1">
    <location>
        <begin position="207"/>
        <end position="225"/>
    </location>
</feature>
<feature type="transmembrane region" description="Helical" evidence="1">
    <location>
        <begin position="12"/>
        <end position="31"/>
    </location>
</feature>
<dbReference type="AlphaFoldDB" id="A0A923NCB7"/>
<reference evidence="3" key="1">
    <citation type="submission" date="2020-08" db="EMBL/GenBank/DDBJ databases">
        <authorList>
            <person name="Liu C."/>
            <person name="Sun Q."/>
        </authorList>
    </citation>
    <scope>NUCLEOTIDE SEQUENCE</scope>
    <source>
        <strain evidence="3">BX16</strain>
    </source>
</reference>
<dbReference type="InterPro" id="IPR016032">
    <property type="entry name" value="Sig_transdc_resp-reg_C-effctor"/>
</dbReference>
<sequence length="475" mass="52495">MKNEPEQKNNLVAIGVLAIFYFVFLGGEYLFDNMIAHYLSSAKVVVAQSGILGISGIGFLCYFQIQRFITLKNRSGALMGAVALGIVCIFMVQQHVSFAGTLSTGLILFLLLGILGGGVHLMAAELWAESRKLARYVGTAYGAGILMQFINNNLVRQELVEAVILSVLLTVLAWMLSRKKESVDEEQCEASRLRAEELKNPKNPQKAAMLLVILVALMTCIFATLDNAVTMAHAKGTMDIGQWPRLLLACSGLAAGWIFDLGKRKYMSIIMYCVMLLSTVCVVMIQFGGPFLVGLVVFYLSAGFFAVYFTTGFLALSMKMKRPALWAGMGRGINNLCALMTGTFSVLLLDTGNNLLIMTLSLVLFAVISVVLYLYLGQYETTNAQIVSAEPENVLQEEEIMQKFCERFVLTQREGEVLEAILHSEENAQKIAEELNLSRAALYRHISSINEKTGTGSRIGLIQFYFSWEKEHRLG</sequence>
<protein>
    <submittedName>
        <fullName evidence="3">HTH domain-containing protein</fullName>
    </submittedName>
</protein>
<evidence type="ECO:0000313" key="4">
    <source>
        <dbReference type="Proteomes" id="UP000644115"/>
    </source>
</evidence>
<feature type="transmembrane region" description="Helical" evidence="1">
    <location>
        <begin position="75"/>
        <end position="92"/>
    </location>
</feature>
<feature type="transmembrane region" description="Helical" evidence="1">
    <location>
        <begin position="162"/>
        <end position="177"/>
    </location>
</feature>
<gene>
    <name evidence="3" type="ORF">H8876_03590</name>
</gene>
<keyword evidence="4" id="KW-1185">Reference proteome</keyword>
<feature type="transmembrane region" description="Helical" evidence="1">
    <location>
        <begin position="245"/>
        <end position="262"/>
    </location>
</feature>
<dbReference type="SMART" id="SM00421">
    <property type="entry name" value="HTH_LUXR"/>
    <property type="match status" value="1"/>
</dbReference>
<dbReference type="Gene3D" id="1.10.10.10">
    <property type="entry name" value="Winged helix-like DNA-binding domain superfamily/Winged helix DNA-binding domain"/>
    <property type="match status" value="1"/>
</dbReference>
<dbReference type="GO" id="GO:0006355">
    <property type="term" value="P:regulation of DNA-templated transcription"/>
    <property type="evidence" value="ECO:0007669"/>
    <property type="project" value="InterPro"/>
</dbReference>
<proteinExistence type="predicted"/>
<dbReference type="SUPFAM" id="SSF46894">
    <property type="entry name" value="C-terminal effector domain of the bipartite response regulators"/>
    <property type="match status" value="1"/>
</dbReference>
<evidence type="ECO:0000313" key="3">
    <source>
        <dbReference type="EMBL" id="MBC5999082.1"/>
    </source>
</evidence>
<feature type="transmembrane region" description="Helical" evidence="1">
    <location>
        <begin position="133"/>
        <end position="150"/>
    </location>
</feature>
<dbReference type="InterPro" id="IPR036259">
    <property type="entry name" value="MFS_trans_sf"/>
</dbReference>
<dbReference type="InterPro" id="IPR036388">
    <property type="entry name" value="WH-like_DNA-bd_sf"/>
</dbReference>
<feature type="transmembrane region" description="Helical" evidence="1">
    <location>
        <begin position="43"/>
        <end position="63"/>
    </location>
</feature>
<dbReference type="SUPFAM" id="SSF103473">
    <property type="entry name" value="MFS general substrate transporter"/>
    <property type="match status" value="1"/>
</dbReference>